<evidence type="ECO:0000313" key="4">
    <source>
        <dbReference type="EMBL" id="OEY95333.1"/>
    </source>
</evidence>
<evidence type="ECO:0000259" key="3">
    <source>
        <dbReference type="Pfam" id="PF18184"/>
    </source>
</evidence>
<comment type="caution">
    <text evidence="4">The sequence shown here is derived from an EMBL/GenBank/DDBJ whole genome shotgun (WGS) entry which is preliminary data.</text>
</comment>
<dbReference type="InterPro" id="IPR041116">
    <property type="entry name" value="SLATT_3"/>
</dbReference>
<feature type="domain" description="SMODS and SLOG-associating 2TM effector" evidence="2">
    <location>
        <begin position="163"/>
        <end position="285"/>
    </location>
</feature>
<protein>
    <recommendedName>
        <fullName evidence="6">DUF4231 domain-containing protein</fullName>
    </recommendedName>
</protein>
<feature type="transmembrane region" description="Helical" evidence="1">
    <location>
        <begin position="188"/>
        <end position="208"/>
    </location>
</feature>
<dbReference type="Proteomes" id="UP000185895">
    <property type="component" value="Unassembled WGS sequence"/>
</dbReference>
<dbReference type="RefSeq" id="WP_070070060.1">
    <property type="nucleotide sequence ID" value="NZ_MKKK01000027.1"/>
</dbReference>
<evidence type="ECO:0000313" key="5">
    <source>
        <dbReference type="Proteomes" id="UP000185895"/>
    </source>
</evidence>
<dbReference type="Pfam" id="PF18184">
    <property type="entry name" value="SLATT_3"/>
    <property type="match status" value="1"/>
</dbReference>
<dbReference type="InterPro" id="IPR040884">
    <property type="entry name" value="SLATT_1"/>
</dbReference>
<keyword evidence="1" id="KW-0812">Transmembrane</keyword>
<evidence type="ECO:0000256" key="1">
    <source>
        <dbReference type="SAM" id="Phobius"/>
    </source>
</evidence>
<accession>A0A1E7R7V8</accession>
<sequence length="292" mass="33985">MNKVLKFPTLFYQADNLSDSSQKNYLLNIKLTFILSLVSAVLGFFGLTSSNFAFTSAALIFFSILATIYLVLSKKDQTWYRSRALAESVKSISFKYATGAEPFSLQLEAKVVDDNIIDKLNALLKEHQQLSEDFCHIGSNINYITSEMKTIRNQNFEERKDFYLKHRIQDQLDFYNVNAEKNRKKSKIWFSVMIIFQILAMLFAILRAKYPEINIWPADVFLLASSFVFTWLVTKKHRELSASYRLTAFEISKIKEKFLNISDDKEFEIFVADSENAFSREHTQWLARQDSL</sequence>
<dbReference type="EMBL" id="MKKK01000027">
    <property type="protein sequence ID" value="OEY95333.1"/>
    <property type="molecule type" value="Genomic_DNA"/>
</dbReference>
<dbReference type="NCBIfam" id="NF033634">
    <property type="entry name" value="SLATT_1"/>
    <property type="match status" value="1"/>
</dbReference>
<evidence type="ECO:0008006" key="6">
    <source>
        <dbReference type="Google" id="ProtNLM"/>
    </source>
</evidence>
<proteinExistence type="predicted"/>
<evidence type="ECO:0000259" key="2">
    <source>
        <dbReference type="Pfam" id="PF18181"/>
    </source>
</evidence>
<name>A0A1E7R7V8_9GAMM</name>
<gene>
    <name evidence="4" type="ORF">BJI46_13040</name>
</gene>
<dbReference type="NCBIfam" id="NF033610">
    <property type="entry name" value="SLATT_3"/>
    <property type="match status" value="1"/>
</dbReference>
<keyword evidence="1" id="KW-0472">Membrane</keyword>
<feature type="domain" description="SMODS and SLOG-associating 2TM effector" evidence="3">
    <location>
        <begin position="8"/>
        <end position="160"/>
    </location>
</feature>
<feature type="transmembrane region" description="Helical" evidence="1">
    <location>
        <begin position="52"/>
        <end position="72"/>
    </location>
</feature>
<keyword evidence="5" id="KW-1185">Reference proteome</keyword>
<dbReference type="AlphaFoldDB" id="A0A1E7R7V8"/>
<dbReference type="Pfam" id="PF18181">
    <property type="entry name" value="SLATT_1"/>
    <property type="match status" value="1"/>
</dbReference>
<keyword evidence="1" id="KW-1133">Transmembrane helix</keyword>
<organism evidence="4 5">
    <name type="scientific">Acinetobacter qingfengensis</name>
    <dbReference type="NCBI Taxonomy" id="1262585"/>
    <lineage>
        <taxon>Bacteria</taxon>
        <taxon>Pseudomonadati</taxon>
        <taxon>Pseudomonadota</taxon>
        <taxon>Gammaproteobacteria</taxon>
        <taxon>Moraxellales</taxon>
        <taxon>Moraxellaceae</taxon>
        <taxon>Acinetobacter</taxon>
    </lineage>
</organism>
<reference evidence="4 5" key="1">
    <citation type="submission" date="2016-09" db="EMBL/GenBank/DDBJ databases">
        <authorList>
            <person name="Capua I."/>
            <person name="De Benedictis P."/>
            <person name="Joannis T."/>
            <person name="Lombin L.H."/>
            <person name="Cattoli G."/>
        </authorList>
    </citation>
    <scope>NUCLEOTIDE SEQUENCE [LARGE SCALE GENOMIC DNA]</scope>
    <source>
        <strain evidence="4 5">ANC 4671</strain>
    </source>
</reference>
<feature type="transmembrane region" description="Helical" evidence="1">
    <location>
        <begin position="214"/>
        <end position="233"/>
    </location>
</feature>
<feature type="transmembrane region" description="Helical" evidence="1">
    <location>
        <begin position="25"/>
        <end position="46"/>
    </location>
</feature>